<reference evidence="4 5" key="1">
    <citation type="submission" date="2019-11" db="EMBL/GenBank/DDBJ databases">
        <title>The genome sequence of Methylocystis heyeri.</title>
        <authorList>
            <person name="Oshkin I.Y."/>
            <person name="Miroshnikov K."/>
            <person name="Dedysh S.N."/>
        </authorList>
    </citation>
    <scope>NUCLEOTIDE SEQUENCE [LARGE SCALE GENOMIC DNA]</scope>
    <source>
        <strain evidence="4 5">H2</strain>
    </source>
</reference>
<evidence type="ECO:0000256" key="2">
    <source>
        <dbReference type="ARBA" id="ARBA00023172"/>
    </source>
</evidence>
<gene>
    <name evidence="4" type="ORF">H2LOC_013740</name>
</gene>
<dbReference type="GO" id="GO:0006310">
    <property type="term" value="P:DNA recombination"/>
    <property type="evidence" value="ECO:0007669"/>
    <property type="project" value="UniProtKB-KW"/>
</dbReference>
<dbReference type="Pfam" id="PF00589">
    <property type="entry name" value="Phage_integrase"/>
    <property type="match status" value="1"/>
</dbReference>
<keyword evidence="2" id="KW-0233">DNA recombination</keyword>
<organism evidence="4 5">
    <name type="scientific">Methylocystis heyeri</name>
    <dbReference type="NCBI Taxonomy" id="391905"/>
    <lineage>
        <taxon>Bacteria</taxon>
        <taxon>Pseudomonadati</taxon>
        <taxon>Pseudomonadota</taxon>
        <taxon>Alphaproteobacteria</taxon>
        <taxon>Hyphomicrobiales</taxon>
        <taxon>Methylocystaceae</taxon>
        <taxon>Methylocystis</taxon>
    </lineage>
</organism>
<evidence type="ECO:0000313" key="5">
    <source>
        <dbReference type="Proteomes" id="UP000309061"/>
    </source>
</evidence>
<keyword evidence="1" id="KW-0229">DNA integration</keyword>
<accession>A0A6B8KJC1</accession>
<proteinExistence type="predicted"/>
<dbReference type="GO" id="GO:0015074">
    <property type="term" value="P:DNA integration"/>
    <property type="evidence" value="ECO:0007669"/>
    <property type="project" value="UniProtKB-KW"/>
</dbReference>
<dbReference type="PANTHER" id="PTHR30349:SF64">
    <property type="entry name" value="PROPHAGE INTEGRASE INTD-RELATED"/>
    <property type="match status" value="1"/>
</dbReference>
<dbReference type="SUPFAM" id="SSF56349">
    <property type="entry name" value="DNA breaking-rejoining enzymes"/>
    <property type="match status" value="1"/>
</dbReference>
<dbReference type="Gene3D" id="1.10.443.10">
    <property type="entry name" value="Intergrase catalytic core"/>
    <property type="match status" value="1"/>
</dbReference>
<dbReference type="InterPro" id="IPR011010">
    <property type="entry name" value="DNA_brk_join_enz"/>
</dbReference>
<evidence type="ECO:0000259" key="3">
    <source>
        <dbReference type="PROSITE" id="PS51898"/>
    </source>
</evidence>
<dbReference type="InterPro" id="IPR002104">
    <property type="entry name" value="Integrase_catalytic"/>
</dbReference>
<name>A0A6B8KJC1_9HYPH</name>
<dbReference type="PROSITE" id="PS51898">
    <property type="entry name" value="TYR_RECOMBINASE"/>
    <property type="match status" value="1"/>
</dbReference>
<evidence type="ECO:0000256" key="1">
    <source>
        <dbReference type="ARBA" id="ARBA00022908"/>
    </source>
</evidence>
<dbReference type="GO" id="GO:0003677">
    <property type="term" value="F:DNA binding"/>
    <property type="evidence" value="ECO:0007669"/>
    <property type="project" value="InterPro"/>
</dbReference>
<dbReference type="OrthoDB" id="7216962at2"/>
<dbReference type="PANTHER" id="PTHR30349">
    <property type="entry name" value="PHAGE INTEGRASE-RELATED"/>
    <property type="match status" value="1"/>
</dbReference>
<feature type="domain" description="Tyr recombinase" evidence="3">
    <location>
        <begin position="149"/>
        <end position="343"/>
    </location>
</feature>
<protein>
    <submittedName>
        <fullName evidence="4">Tyrosine-type recombinase/integrase</fullName>
    </submittedName>
</protein>
<sequence length="360" mass="40226">MLKICKRPKSPYWIMRGTVRGQSIEESTGTADKKLAEEIRAKRENEIINEAVYGKTVIMTFAHALADYLEHGAGNKRFLTPLLDHFNTTLLKDIDQHAIDLAAKKLYPNAGPATRNRQVYTPVSAILRHAARKKWCDVPILARPKQPKGKLRWLKPEEAEKLVEACAPHLKPLVVFLLYTGARAGEAIWLDWSNVNLDKAQVTFVKTKNGEARSVPLHPRVVQSIANLPHRDGAVFLTHKGNPYERPDPGKDADTSAGTHIGSAFKTACKRAGLGWIVPGKGKQPVFKTDVTPHVCRHTWATWHYQANRDLTALQKLGGWKTVAMVFRYAHANVEEHAKGIQNLPWGNQGEKSQEKTAIS</sequence>
<dbReference type="CDD" id="cd00796">
    <property type="entry name" value="INT_Rci_Hp1_C"/>
    <property type="match status" value="1"/>
</dbReference>
<dbReference type="AlphaFoldDB" id="A0A6B8KJC1"/>
<dbReference type="KEGG" id="mhey:H2LOC_013740"/>
<dbReference type="Proteomes" id="UP000309061">
    <property type="component" value="Chromosome"/>
</dbReference>
<dbReference type="RefSeq" id="WP_136496894.1">
    <property type="nucleotide sequence ID" value="NZ_CP046052.1"/>
</dbReference>
<dbReference type="InterPro" id="IPR013762">
    <property type="entry name" value="Integrase-like_cat_sf"/>
</dbReference>
<dbReference type="EMBL" id="CP046052">
    <property type="protein sequence ID" value="QGM46670.1"/>
    <property type="molecule type" value="Genomic_DNA"/>
</dbReference>
<dbReference type="InterPro" id="IPR050090">
    <property type="entry name" value="Tyrosine_recombinase_XerCD"/>
</dbReference>
<evidence type="ECO:0000313" key="4">
    <source>
        <dbReference type="EMBL" id="QGM46670.1"/>
    </source>
</evidence>
<keyword evidence="5" id="KW-1185">Reference proteome</keyword>